<evidence type="ECO:0000256" key="2">
    <source>
        <dbReference type="ARBA" id="ARBA00006434"/>
    </source>
</evidence>
<evidence type="ECO:0000256" key="10">
    <source>
        <dbReference type="ARBA" id="ARBA00023136"/>
    </source>
</evidence>
<accession>A0A2R8FB10</accession>
<dbReference type="InterPro" id="IPR038377">
    <property type="entry name" value="Na/Glc_symporter_sf"/>
</dbReference>
<dbReference type="CDD" id="cd10322">
    <property type="entry name" value="SLC5sbd"/>
    <property type="match status" value="1"/>
</dbReference>
<evidence type="ECO:0000256" key="12">
    <source>
        <dbReference type="ARBA" id="ARBA00033708"/>
    </source>
</evidence>
<evidence type="ECO:0000313" key="16">
    <source>
        <dbReference type="Proteomes" id="UP000244926"/>
    </source>
</evidence>
<protein>
    <submittedName>
        <fullName evidence="15">Pantothenate permease,sodium/panthothenate symporter,Na /panthothenate symporter,transporter, solute:sodium symporter (SSS) family,Sodium:solute symporter family</fullName>
    </submittedName>
</protein>
<feature type="transmembrane region" description="Helical" evidence="14">
    <location>
        <begin position="146"/>
        <end position="166"/>
    </location>
</feature>
<dbReference type="Gene3D" id="1.20.1730.10">
    <property type="entry name" value="Sodium/glucose cotransporter"/>
    <property type="match status" value="1"/>
</dbReference>
<evidence type="ECO:0000256" key="8">
    <source>
        <dbReference type="ARBA" id="ARBA00023053"/>
    </source>
</evidence>
<sequence length="453" mass="48538">MNFSLFLFFLIGIQGVCLYIGRRGGGKVEDRESYFLAGRSLKVFPLMMTFIATQIGGGVLLGAAEEAFCYGYGVILYPLGVALGLIFLGMGPGKRLAAGSLTTVVAIFEVVYGSKKLRRIAFLLSAGSLFFILVAQVIALDRLFNAFAFGKYLTLAFWIVLALYTSTGGFRGVVRTDIIQAGFLLLAVVCCGISVWFVVPQSLPLTEPFQPLPYAKLSNWILMPMLFMIVEQDMVQRCVAASSPQRLQWAAVGAGVTLLIFNFVPLFLGSLGAKVGIVGGCPLIDTIAYFCGPSLAAVMAAAIGVAILSTADSLMNAVAQLIAEELPTLKAPYYRYLIWGLAVLAPLAAVGFTNIVDVLILSYSLSVCCLSVPVGFYLLAPKGSRLSKAGAWAGVIVGGVGYGIVQFVSFGIFGELFAWISSLVAFSLVQIIDFSLQKKKLFKVLRLNAKDSD</sequence>
<evidence type="ECO:0000256" key="3">
    <source>
        <dbReference type="ARBA" id="ARBA00022448"/>
    </source>
</evidence>
<dbReference type="PANTHER" id="PTHR48086:SF3">
    <property type="entry name" value="SODIUM_PROLINE SYMPORTER"/>
    <property type="match status" value="1"/>
</dbReference>
<keyword evidence="16" id="KW-1185">Reference proteome</keyword>
<feature type="transmembrane region" description="Helical" evidence="14">
    <location>
        <begin position="178"/>
        <end position="197"/>
    </location>
</feature>
<evidence type="ECO:0000256" key="7">
    <source>
        <dbReference type="ARBA" id="ARBA00022989"/>
    </source>
</evidence>
<dbReference type="EMBL" id="LT993738">
    <property type="protein sequence ID" value="SPN73609.1"/>
    <property type="molecule type" value="Genomic_DNA"/>
</dbReference>
<keyword evidence="7 14" id="KW-1133">Transmembrane helix</keyword>
<dbReference type="RefSeq" id="WP_108896567.1">
    <property type="nucleotide sequence ID" value="NZ_LT993738.1"/>
</dbReference>
<evidence type="ECO:0000256" key="1">
    <source>
        <dbReference type="ARBA" id="ARBA00004651"/>
    </source>
</evidence>
<feature type="transmembrane region" description="Helical" evidence="14">
    <location>
        <begin position="287"/>
        <end position="311"/>
    </location>
</feature>
<evidence type="ECO:0000256" key="13">
    <source>
        <dbReference type="RuleBase" id="RU362091"/>
    </source>
</evidence>
<dbReference type="Pfam" id="PF00474">
    <property type="entry name" value="SSF"/>
    <property type="match status" value="1"/>
</dbReference>
<comment type="catalytic activity">
    <reaction evidence="12">
        <text>L-proline(in) + Na(+)(in) = L-proline(out) + Na(+)(out)</text>
        <dbReference type="Rhea" id="RHEA:28967"/>
        <dbReference type="ChEBI" id="CHEBI:29101"/>
        <dbReference type="ChEBI" id="CHEBI:60039"/>
    </reaction>
</comment>
<dbReference type="PANTHER" id="PTHR48086">
    <property type="entry name" value="SODIUM/PROLINE SYMPORTER-RELATED"/>
    <property type="match status" value="1"/>
</dbReference>
<feature type="transmembrane region" description="Helical" evidence="14">
    <location>
        <begin position="416"/>
        <end position="436"/>
    </location>
</feature>
<keyword evidence="5 14" id="KW-0812">Transmembrane</keyword>
<dbReference type="GO" id="GO:0006814">
    <property type="term" value="P:sodium ion transport"/>
    <property type="evidence" value="ECO:0007669"/>
    <property type="project" value="UniProtKB-KW"/>
</dbReference>
<keyword evidence="6" id="KW-0769">Symport</keyword>
<keyword evidence="4" id="KW-1003">Cell membrane</keyword>
<reference evidence="16" key="1">
    <citation type="submission" date="2017-11" db="EMBL/GenBank/DDBJ databases">
        <authorList>
            <person name="Seth-Smith MB H."/>
        </authorList>
    </citation>
    <scope>NUCLEOTIDE SEQUENCE [LARGE SCALE GENOMIC DNA]</scope>
</reference>
<evidence type="ECO:0000256" key="6">
    <source>
        <dbReference type="ARBA" id="ARBA00022847"/>
    </source>
</evidence>
<feature type="transmembrane region" description="Helical" evidence="14">
    <location>
        <begin position="391"/>
        <end position="410"/>
    </location>
</feature>
<keyword evidence="10 14" id="KW-0472">Membrane</keyword>
<dbReference type="Proteomes" id="UP000244926">
    <property type="component" value="Chromosome I"/>
</dbReference>
<keyword evidence="3" id="KW-0813">Transport</keyword>
<feature type="transmembrane region" description="Helical" evidence="14">
    <location>
        <begin position="332"/>
        <end position="352"/>
    </location>
</feature>
<comment type="similarity">
    <text evidence="2 13">Belongs to the sodium:solute symporter (SSF) (TC 2.A.21) family.</text>
</comment>
<keyword evidence="8" id="KW-0915">Sodium</keyword>
<feature type="transmembrane region" description="Helical" evidence="14">
    <location>
        <begin position="120"/>
        <end position="140"/>
    </location>
</feature>
<dbReference type="InterPro" id="IPR001734">
    <property type="entry name" value="Na/solute_symporter"/>
</dbReference>
<dbReference type="SMR" id="A0A2R8FB10"/>
<dbReference type="InterPro" id="IPR050277">
    <property type="entry name" value="Sodium:Solute_Symporter"/>
</dbReference>
<keyword evidence="11" id="KW-0739">Sodium transport</keyword>
<feature type="transmembrane region" description="Helical" evidence="14">
    <location>
        <begin position="42"/>
        <end position="63"/>
    </location>
</feature>
<evidence type="ECO:0000256" key="11">
    <source>
        <dbReference type="ARBA" id="ARBA00023201"/>
    </source>
</evidence>
<feature type="transmembrane region" description="Helical" evidence="14">
    <location>
        <begin position="70"/>
        <end position="90"/>
    </location>
</feature>
<dbReference type="OrthoDB" id="9814523at2"/>
<evidence type="ECO:0000256" key="5">
    <source>
        <dbReference type="ARBA" id="ARBA00022692"/>
    </source>
</evidence>
<name>A0A2R8FB10_9CHLA</name>
<feature type="transmembrane region" description="Helical" evidence="14">
    <location>
        <begin position="217"/>
        <end position="235"/>
    </location>
</feature>
<dbReference type="GO" id="GO:0015293">
    <property type="term" value="F:symporter activity"/>
    <property type="evidence" value="ECO:0007669"/>
    <property type="project" value="UniProtKB-KW"/>
</dbReference>
<keyword evidence="9" id="KW-0406">Ion transport</keyword>
<feature type="transmembrane region" description="Helical" evidence="14">
    <location>
        <begin position="358"/>
        <end position="379"/>
    </location>
</feature>
<dbReference type="PROSITE" id="PS50283">
    <property type="entry name" value="NA_SOLUT_SYMP_3"/>
    <property type="match status" value="1"/>
</dbReference>
<dbReference type="AlphaFoldDB" id="A0A2R8FB10"/>
<evidence type="ECO:0000256" key="4">
    <source>
        <dbReference type="ARBA" id="ARBA00022475"/>
    </source>
</evidence>
<gene>
    <name evidence="15" type="primary">panF</name>
    <name evidence="15" type="ORF">C10C_0442</name>
</gene>
<dbReference type="KEGG" id="csee:C10C_0442"/>
<dbReference type="GO" id="GO:0005886">
    <property type="term" value="C:plasma membrane"/>
    <property type="evidence" value="ECO:0007669"/>
    <property type="project" value="UniProtKB-SubCell"/>
</dbReference>
<evidence type="ECO:0000256" key="14">
    <source>
        <dbReference type="SAM" id="Phobius"/>
    </source>
</evidence>
<feature type="transmembrane region" description="Helical" evidence="14">
    <location>
        <begin position="96"/>
        <end position="113"/>
    </location>
</feature>
<proteinExistence type="inferred from homology"/>
<comment type="subcellular location">
    <subcellularLocation>
        <location evidence="1">Cell membrane</location>
        <topology evidence="1">Multi-pass membrane protein</topology>
    </subcellularLocation>
</comment>
<evidence type="ECO:0000256" key="9">
    <source>
        <dbReference type="ARBA" id="ARBA00023065"/>
    </source>
</evidence>
<evidence type="ECO:0000313" key="15">
    <source>
        <dbReference type="EMBL" id="SPN73609.1"/>
    </source>
</evidence>
<feature type="transmembrane region" description="Helical" evidence="14">
    <location>
        <begin position="247"/>
        <end position="267"/>
    </location>
</feature>
<organism evidence="15 16">
    <name type="scientific">Chlamydia serpentis</name>
    <dbReference type="NCBI Taxonomy" id="1967782"/>
    <lineage>
        <taxon>Bacteria</taxon>
        <taxon>Pseudomonadati</taxon>
        <taxon>Chlamydiota</taxon>
        <taxon>Chlamydiia</taxon>
        <taxon>Chlamydiales</taxon>
        <taxon>Chlamydiaceae</taxon>
        <taxon>Chlamydia/Chlamydophila group</taxon>
        <taxon>Chlamydia</taxon>
    </lineage>
</organism>